<organism evidence="3 4">
    <name type="scientific">Rotaria sordida</name>
    <dbReference type="NCBI Taxonomy" id="392033"/>
    <lineage>
        <taxon>Eukaryota</taxon>
        <taxon>Metazoa</taxon>
        <taxon>Spiralia</taxon>
        <taxon>Gnathifera</taxon>
        <taxon>Rotifera</taxon>
        <taxon>Eurotatoria</taxon>
        <taxon>Bdelloidea</taxon>
        <taxon>Philodinida</taxon>
        <taxon>Philodinidae</taxon>
        <taxon>Rotaria</taxon>
    </lineage>
</organism>
<feature type="non-terminal residue" evidence="3">
    <location>
        <position position="61"/>
    </location>
</feature>
<evidence type="ECO:0000256" key="1">
    <source>
        <dbReference type="SAM" id="MobiDB-lite"/>
    </source>
</evidence>
<feature type="compositionally biased region" description="Polar residues" evidence="1">
    <location>
        <begin position="10"/>
        <end position="20"/>
    </location>
</feature>
<gene>
    <name evidence="3" type="ORF">JXQ802_LOCUS54598</name>
    <name evidence="2" type="ORF">PYM288_LOCUS38120</name>
</gene>
<feature type="region of interest" description="Disordered" evidence="1">
    <location>
        <begin position="1"/>
        <end position="24"/>
    </location>
</feature>
<evidence type="ECO:0000313" key="2">
    <source>
        <dbReference type="EMBL" id="CAF1489443.1"/>
    </source>
</evidence>
<dbReference type="Proteomes" id="UP000663870">
    <property type="component" value="Unassembled WGS sequence"/>
</dbReference>
<evidence type="ECO:0000313" key="4">
    <source>
        <dbReference type="Proteomes" id="UP000663870"/>
    </source>
</evidence>
<name>A0A816EUG9_9BILA</name>
<dbReference type="AlphaFoldDB" id="A0A816EUG9"/>
<dbReference type="EMBL" id="CAJNOH010008939">
    <property type="protein sequence ID" value="CAF1489443.1"/>
    <property type="molecule type" value="Genomic_DNA"/>
</dbReference>
<keyword evidence="4" id="KW-1185">Reference proteome</keyword>
<comment type="caution">
    <text evidence="3">The sequence shown here is derived from an EMBL/GenBank/DDBJ whole genome shotgun (WGS) entry which is preliminary data.</text>
</comment>
<evidence type="ECO:0000313" key="3">
    <source>
        <dbReference type="EMBL" id="CAF1651131.1"/>
    </source>
</evidence>
<dbReference type="EMBL" id="CAJNOL010010675">
    <property type="protein sequence ID" value="CAF1651131.1"/>
    <property type="molecule type" value="Genomic_DNA"/>
</dbReference>
<dbReference type="Proteomes" id="UP000663854">
    <property type="component" value="Unassembled WGS sequence"/>
</dbReference>
<protein>
    <submittedName>
        <fullName evidence="3">Uncharacterized protein</fullName>
    </submittedName>
</protein>
<sequence length="61" mass="6661">MAEDKRTVIVDSNNEQQASQGPREFTKAAKISAEQELIMLSVEDIILITNKTEIEAGVAAD</sequence>
<reference evidence="3" key="1">
    <citation type="submission" date="2021-02" db="EMBL/GenBank/DDBJ databases">
        <authorList>
            <person name="Nowell W R."/>
        </authorList>
    </citation>
    <scope>NUCLEOTIDE SEQUENCE</scope>
</reference>
<accession>A0A816EUG9</accession>
<proteinExistence type="predicted"/>